<evidence type="ECO:0000256" key="6">
    <source>
        <dbReference type="ARBA" id="ARBA00022989"/>
    </source>
</evidence>
<gene>
    <name evidence="10" type="ORF">CLODIP_2_CD00302</name>
</gene>
<feature type="transmembrane region" description="Helical" evidence="9">
    <location>
        <begin position="29"/>
        <end position="47"/>
    </location>
</feature>
<dbReference type="EMBL" id="CADEPI010000030">
    <property type="protein sequence ID" value="CAB3367425.1"/>
    <property type="molecule type" value="Genomic_DNA"/>
</dbReference>
<evidence type="ECO:0000256" key="9">
    <source>
        <dbReference type="SAM" id="Phobius"/>
    </source>
</evidence>
<evidence type="ECO:0000313" key="10">
    <source>
        <dbReference type="EMBL" id="CAB3367425.1"/>
    </source>
</evidence>
<evidence type="ECO:0000313" key="11">
    <source>
        <dbReference type="Proteomes" id="UP000494165"/>
    </source>
</evidence>
<accession>A0A8S1CEL9</accession>
<organism evidence="10 11">
    <name type="scientific">Cloeon dipterum</name>
    <dbReference type="NCBI Taxonomy" id="197152"/>
    <lineage>
        <taxon>Eukaryota</taxon>
        <taxon>Metazoa</taxon>
        <taxon>Ecdysozoa</taxon>
        <taxon>Arthropoda</taxon>
        <taxon>Hexapoda</taxon>
        <taxon>Insecta</taxon>
        <taxon>Pterygota</taxon>
        <taxon>Palaeoptera</taxon>
        <taxon>Ephemeroptera</taxon>
        <taxon>Pisciforma</taxon>
        <taxon>Baetidae</taxon>
        <taxon>Cloeon</taxon>
    </lineage>
</organism>
<keyword evidence="6 9" id="KW-1133">Transmembrane helix</keyword>
<comment type="similarity">
    <text evidence="2">Belongs to the COX20 family.</text>
</comment>
<comment type="caution">
    <text evidence="10">The sequence shown here is derived from an EMBL/GenBank/DDBJ whole genome shotgun (WGS) entry which is preliminary data.</text>
</comment>
<evidence type="ECO:0000256" key="8">
    <source>
        <dbReference type="ARBA" id="ARBA00023136"/>
    </source>
</evidence>
<evidence type="ECO:0000256" key="5">
    <source>
        <dbReference type="ARBA" id="ARBA00022792"/>
    </source>
</evidence>
<dbReference type="AlphaFoldDB" id="A0A8S1CEL9"/>
<keyword evidence="11" id="KW-1185">Reference proteome</keyword>
<evidence type="ECO:0000256" key="7">
    <source>
        <dbReference type="ARBA" id="ARBA00023128"/>
    </source>
</evidence>
<sequence>MSAETDDSEKKGLYLFGRDVSQIPCFRSSFLSGIGTGFAGGLAYFMFTSKPGKATHVGFACFFCSTFVYWGICRYNYAVTKFTTARIQEATVMPRRKIIVEEKPVDA</sequence>
<dbReference type="GO" id="GO:0005743">
    <property type="term" value="C:mitochondrial inner membrane"/>
    <property type="evidence" value="ECO:0007669"/>
    <property type="project" value="UniProtKB-SubCell"/>
</dbReference>
<dbReference type="PRINTS" id="PR02049">
    <property type="entry name" value="PROTEINF36A"/>
</dbReference>
<keyword evidence="5" id="KW-0999">Mitochondrion inner membrane</keyword>
<name>A0A8S1CEL9_9INSE</name>
<dbReference type="OrthoDB" id="5799458at2759"/>
<evidence type="ECO:0000256" key="1">
    <source>
        <dbReference type="ARBA" id="ARBA00004273"/>
    </source>
</evidence>
<comment type="subcellular location">
    <subcellularLocation>
        <location evidence="1">Mitochondrion inner membrane</location>
    </subcellularLocation>
</comment>
<dbReference type="InterPro" id="IPR022533">
    <property type="entry name" value="Cox20"/>
</dbReference>
<dbReference type="Pfam" id="PF12597">
    <property type="entry name" value="Cox20"/>
    <property type="match status" value="1"/>
</dbReference>
<reference evidence="10 11" key="1">
    <citation type="submission" date="2020-04" db="EMBL/GenBank/DDBJ databases">
        <authorList>
            <person name="Alioto T."/>
            <person name="Alioto T."/>
            <person name="Gomez Garrido J."/>
        </authorList>
    </citation>
    <scope>NUCLEOTIDE SEQUENCE [LARGE SCALE GENOMIC DNA]</scope>
</reference>
<dbReference type="Proteomes" id="UP000494165">
    <property type="component" value="Unassembled WGS sequence"/>
</dbReference>
<evidence type="ECO:0000256" key="2">
    <source>
        <dbReference type="ARBA" id="ARBA00009575"/>
    </source>
</evidence>
<proteinExistence type="inferred from homology"/>
<keyword evidence="4 9" id="KW-0812">Transmembrane</keyword>
<dbReference type="PANTHER" id="PTHR31586">
    <property type="entry name" value="CYTOCHROME C OXIDASE PROTEIN 20"/>
    <property type="match status" value="1"/>
</dbReference>
<keyword evidence="7" id="KW-0496">Mitochondrion</keyword>
<keyword evidence="8 9" id="KW-0472">Membrane</keyword>
<dbReference type="GO" id="GO:0033617">
    <property type="term" value="P:mitochondrial respiratory chain complex IV assembly"/>
    <property type="evidence" value="ECO:0007669"/>
    <property type="project" value="InterPro"/>
</dbReference>
<evidence type="ECO:0000256" key="4">
    <source>
        <dbReference type="ARBA" id="ARBA00022692"/>
    </source>
</evidence>
<evidence type="ECO:0000256" key="3">
    <source>
        <dbReference type="ARBA" id="ARBA00017689"/>
    </source>
</evidence>
<dbReference type="PANTHER" id="PTHR31586:SF1">
    <property type="entry name" value="CYTOCHROME C OXIDASE ASSEMBLY PROTEIN COX20, MITOCHONDRIAL"/>
    <property type="match status" value="1"/>
</dbReference>
<feature type="transmembrane region" description="Helical" evidence="9">
    <location>
        <begin position="54"/>
        <end position="72"/>
    </location>
</feature>
<protein>
    <recommendedName>
        <fullName evidence="3">Cytochrome c oxidase assembly protein COX20, mitochondrial</fullName>
    </recommendedName>
</protein>